<feature type="transmembrane region" description="Helical" evidence="20">
    <location>
        <begin position="363"/>
        <end position="385"/>
    </location>
</feature>
<dbReference type="EMBL" id="PPEL01000023">
    <property type="protein sequence ID" value="PNV65615.1"/>
    <property type="molecule type" value="Genomic_DNA"/>
</dbReference>
<keyword evidence="14 20" id="KW-1133">Transmembrane helix</keyword>
<dbReference type="PROSITE" id="PS01047">
    <property type="entry name" value="HMA_1"/>
    <property type="match status" value="1"/>
</dbReference>
<proteinExistence type="inferred from homology"/>
<feature type="transmembrane region" description="Helical" evidence="20">
    <location>
        <begin position="733"/>
        <end position="753"/>
    </location>
</feature>
<keyword evidence="6 20" id="KW-0812">Transmembrane</keyword>
<dbReference type="SUPFAM" id="SSF81665">
    <property type="entry name" value="Calcium ATPase, transmembrane domain M"/>
    <property type="match status" value="1"/>
</dbReference>
<dbReference type="GO" id="GO:0005507">
    <property type="term" value="F:copper ion binding"/>
    <property type="evidence" value="ECO:0007669"/>
    <property type="project" value="InterPro"/>
</dbReference>
<feature type="transmembrane region" description="Helical" evidence="20">
    <location>
        <begin position="101"/>
        <end position="122"/>
    </location>
</feature>
<evidence type="ECO:0000256" key="1">
    <source>
        <dbReference type="ARBA" id="ARBA00004651"/>
    </source>
</evidence>
<evidence type="ECO:0000256" key="17">
    <source>
        <dbReference type="ARBA" id="ARBA00023136"/>
    </source>
</evidence>
<dbReference type="SFLD" id="SFLDS00003">
    <property type="entry name" value="Haloacid_Dehalogenase"/>
    <property type="match status" value="1"/>
</dbReference>
<sequence>MKRTFDITGMTCAACSARVEKAARGVDGVRDVAVNLLKNTMEAELDEAPGVAEAVERAVEKAGYGAFARPERAASSPATRAAQARPVADAAAEAKRVRTRLVVSTAFTVPLFYLSMGHMFGWPLPGFFLGEANVMPFALTQFLLLLPVIFVNFKFFRVGFKTLAHGAPNMDSLIALGSAASTLYGVYALYKIGYALGAGDVHAAHAVAMDLYFESAAMILTLITLGKYFEARAKGKTTDAIAKLMDLAPKEATRLVEGREERIGIDEVREGDILAVRAGESVPADGTLIEGAGTVDESVVTGESVPVDKRPGDRVTGATVNRSGWFAMRADRVGDDTTLAGIIRLVDEATSTKAPVEKLADRISGVFVPAVIAVALITFAVWTLGVGSSLETALSHAVSVLVISCPCALGLATPTAIMVGTGRGAQSGILVKSAEALETAHSVKTVVLDKTGTVTKGAPSVTDVVAAPGVGEERLLEAAVSVEGKSEHPLARAVVEHARARGAHPLIVEGFSQVPGEGVEALVDDRPTIAGNLRMMEARGVDAGDLAQAARRFADEGKTPLFFAQDGRVLGVIAVADTVKPTSAAALRELAAMGVRTVMLTGDNERTAAAIQREVGADEVVAGVLPEGKEREIRRLAEKGAVAMVGDGINDAPALARADVGIAIGAGTDIAIESADVVLMRSDLMDVPAAIQLSRATMRTIKQNLFWALVYNAVCIPVAAGALASWGVNLNPMIAAAAMSLSSVCVVTNALRLRGWRPRFAARADAARSAEGPRAADGAASEDIEKAAEAGKETGADAPGGKETTMEKTLRVEGMMCQHCVAHVKKALEGVDGVEEAVVDLDAGTATAKMSEDVPDQVLAAAIVEAGYEVK</sequence>
<dbReference type="Pfam" id="PF00122">
    <property type="entry name" value="E1-E2_ATPase"/>
    <property type="match status" value="1"/>
</dbReference>
<reference evidence="23 24" key="1">
    <citation type="journal article" date="2018" name="Int. J. Syst. Evol. Microbiol.">
        <title>Rubneribacter badeniensis gen. nov., sp. nov. and Enteroscipio rubneri gen. nov., sp. nov., new members of the Eggerthellaceae isolated from human faeces.</title>
        <authorList>
            <person name="Danylec N."/>
            <person name="Gobl A."/>
            <person name="Stoll D.A."/>
            <person name="Hetzer B."/>
            <person name="Kulling S.E."/>
            <person name="Huch M."/>
        </authorList>
    </citation>
    <scope>NUCLEOTIDE SEQUENCE [LARGE SCALE GENOMIC DNA]</scope>
    <source>
        <strain evidence="23 24">ResAG-85</strain>
    </source>
</reference>
<dbReference type="InterPro" id="IPR044492">
    <property type="entry name" value="P_typ_ATPase_HD_dom"/>
</dbReference>
<evidence type="ECO:0000259" key="22">
    <source>
        <dbReference type="PROSITE" id="PS50846"/>
    </source>
</evidence>
<dbReference type="SFLD" id="SFLDG00002">
    <property type="entry name" value="C1.7:_P-type_atpase_like"/>
    <property type="match status" value="1"/>
</dbReference>
<dbReference type="Proteomes" id="UP000236488">
    <property type="component" value="Unassembled WGS sequence"/>
</dbReference>
<keyword evidence="8" id="KW-0677">Repeat</keyword>
<dbReference type="Gene3D" id="3.40.50.1000">
    <property type="entry name" value="HAD superfamily/HAD-like"/>
    <property type="match status" value="1"/>
</dbReference>
<evidence type="ECO:0000256" key="14">
    <source>
        <dbReference type="ARBA" id="ARBA00022989"/>
    </source>
</evidence>
<dbReference type="SUPFAM" id="SSF55008">
    <property type="entry name" value="HMA, heavy metal-associated domain"/>
    <property type="match status" value="2"/>
</dbReference>
<dbReference type="CDD" id="cd00371">
    <property type="entry name" value="HMA"/>
    <property type="match status" value="2"/>
</dbReference>
<evidence type="ECO:0000256" key="7">
    <source>
        <dbReference type="ARBA" id="ARBA00022723"/>
    </source>
</evidence>
<comment type="similarity">
    <text evidence="2 20">Belongs to the cation transport ATPase (P-type) (TC 3.A.3) family. Type IB subfamily.</text>
</comment>
<dbReference type="GO" id="GO:0055070">
    <property type="term" value="P:copper ion homeostasis"/>
    <property type="evidence" value="ECO:0007669"/>
    <property type="project" value="TreeGrafter"/>
</dbReference>
<keyword evidence="13" id="KW-1278">Translocase</keyword>
<feature type="region of interest" description="Disordered" evidence="21">
    <location>
        <begin position="767"/>
        <end position="804"/>
    </location>
</feature>
<dbReference type="SFLD" id="SFLDF00027">
    <property type="entry name" value="p-type_atpase"/>
    <property type="match status" value="1"/>
</dbReference>
<keyword evidence="5 20" id="KW-1003">Cell membrane</keyword>
<dbReference type="InterPro" id="IPR036163">
    <property type="entry name" value="HMA_dom_sf"/>
</dbReference>
<evidence type="ECO:0000256" key="9">
    <source>
        <dbReference type="ARBA" id="ARBA00022741"/>
    </source>
</evidence>
<feature type="transmembrane region" description="Helical" evidence="20">
    <location>
        <begin position="705"/>
        <end position="727"/>
    </location>
</feature>
<keyword evidence="4" id="KW-0813">Transport</keyword>
<dbReference type="InterPro" id="IPR023214">
    <property type="entry name" value="HAD_sf"/>
</dbReference>
<dbReference type="InterPro" id="IPR006122">
    <property type="entry name" value="HMA_Cu_ion-bd"/>
</dbReference>
<dbReference type="NCBIfam" id="TIGR01525">
    <property type="entry name" value="ATPase-IB_hvy"/>
    <property type="match status" value="1"/>
</dbReference>
<dbReference type="SUPFAM" id="SSF56784">
    <property type="entry name" value="HAD-like"/>
    <property type="match status" value="1"/>
</dbReference>
<dbReference type="GO" id="GO:0043682">
    <property type="term" value="F:P-type divalent copper transporter activity"/>
    <property type="evidence" value="ECO:0007669"/>
    <property type="project" value="TreeGrafter"/>
</dbReference>
<dbReference type="InterPro" id="IPR023298">
    <property type="entry name" value="ATPase_P-typ_TM_dom_sf"/>
</dbReference>
<feature type="transmembrane region" description="Helical" evidence="20">
    <location>
        <begin position="134"/>
        <end position="153"/>
    </location>
</feature>
<feature type="transmembrane region" description="Helical" evidence="20">
    <location>
        <begin position="173"/>
        <end position="190"/>
    </location>
</feature>
<keyword evidence="11 20" id="KW-0067">ATP-binding</keyword>
<evidence type="ECO:0000256" key="20">
    <source>
        <dbReference type="RuleBase" id="RU362081"/>
    </source>
</evidence>
<feature type="transmembrane region" description="Helical" evidence="20">
    <location>
        <begin position="202"/>
        <end position="226"/>
    </location>
</feature>
<feature type="domain" description="HMA" evidence="22">
    <location>
        <begin position="1"/>
        <end position="67"/>
    </location>
</feature>
<dbReference type="PROSITE" id="PS50846">
    <property type="entry name" value="HMA_2"/>
    <property type="match status" value="2"/>
</dbReference>
<dbReference type="FunFam" id="2.70.150.10:FF:000020">
    <property type="entry name" value="Copper-exporting P-type ATPase A"/>
    <property type="match status" value="1"/>
</dbReference>
<dbReference type="AlphaFoldDB" id="A0A2K2U5K3"/>
<dbReference type="InterPro" id="IPR036412">
    <property type="entry name" value="HAD-like_sf"/>
</dbReference>
<comment type="caution">
    <text evidence="23">The sequence shown here is derived from an EMBL/GenBank/DDBJ whole genome shotgun (WGS) entry which is preliminary data.</text>
</comment>
<evidence type="ECO:0000256" key="10">
    <source>
        <dbReference type="ARBA" id="ARBA00022796"/>
    </source>
</evidence>
<dbReference type="PROSITE" id="PS00154">
    <property type="entry name" value="ATPASE_E1_E2"/>
    <property type="match status" value="1"/>
</dbReference>
<dbReference type="InterPro" id="IPR006121">
    <property type="entry name" value="HMA_dom"/>
</dbReference>
<dbReference type="InterPro" id="IPR017969">
    <property type="entry name" value="Heavy-metal-associated_CS"/>
</dbReference>
<evidence type="ECO:0000256" key="6">
    <source>
        <dbReference type="ARBA" id="ARBA00022692"/>
    </source>
</evidence>
<evidence type="ECO:0000256" key="21">
    <source>
        <dbReference type="SAM" id="MobiDB-lite"/>
    </source>
</evidence>
<keyword evidence="15" id="KW-0186">Copper</keyword>
<feature type="compositionally biased region" description="Basic and acidic residues" evidence="21">
    <location>
        <begin position="783"/>
        <end position="795"/>
    </location>
</feature>
<dbReference type="NCBIfam" id="TIGR00003">
    <property type="entry name" value="copper ion binding protein"/>
    <property type="match status" value="2"/>
</dbReference>
<evidence type="ECO:0000256" key="12">
    <source>
        <dbReference type="ARBA" id="ARBA00022842"/>
    </source>
</evidence>
<dbReference type="PRINTS" id="PR00943">
    <property type="entry name" value="CUATPASE"/>
</dbReference>
<evidence type="ECO:0000256" key="13">
    <source>
        <dbReference type="ARBA" id="ARBA00022967"/>
    </source>
</evidence>
<keyword evidence="24" id="KW-1185">Reference proteome</keyword>
<keyword evidence="12" id="KW-0460">Magnesium</keyword>
<keyword evidence="16" id="KW-0406">Ion transport</keyword>
<dbReference type="Gene3D" id="3.40.1110.10">
    <property type="entry name" value="Calcium-transporting ATPase, cytoplasmic domain N"/>
    <property type="match status" value="1"/>
</dbReference>
<protein>
    <recommendedName>
        <fullName evidence="3">Copper-exporting P-type ATPase</fullName>
    </recommendedName>
    <alternativeName>
        <fullName evidence="18">Copper-exporting P-type ATPase A</fullName>
    </alternativeName>
    <alternativeName>
        <fullName evidence="19">Cu(+)-exporting ATPase</fullName>
    </alternativeName>
</protein>
<accession>A0A2K2U5K3</accession>
<keyword evidence="17 20" id="KW-0472">Membrane</keyword>
<name>A0A2K2U5K3_9ACTN</name>
<dbReference type="PANTHER" id="PTHR43520:SF8">
    <property type="entry name" value="P-TYPE CU(+) TRANSPORTER"/>
    <property type="match status" value="1"/>
</dbReference>
<evidence type="ECO:0000313" key="23">
    <source>
        <dbReference type="EMBL" id="PNV65615.1"/>
    </source>
</evidence>
<dbReference type="InterPro" id="IPR001757">
    <property type="entry name" value="P_typ_ATPase"/>
</dbReference>
<keyword evidence="7 20" id="KW-0479">Metal-binding</keyword>
<evidence type="ECO:0000256" key="11">
    <source>
        <dbReference type="ARBA" id="ARBA00022840"/>
    </source>
</evidence>
<evidence type="ECO:0000256" key="18">
    <source>
        <dbReference type="ARBA" id="ARBA00029719"/>
    </source>
</evidence>
<evidence type="ECO:0000256" key="5">
    <source>
        <dbReference type="ARBA" id="ARBA00022475"/>
    </source>
</evidence>
<dbReference type="Gene3D" id="3.30.70.100">
    <property type="match status" value="2"/>
</dbReference>
<evidence type="ECO:0000313" key="24">
    <source>
        <dbReference type="Proteomes" id="UP000236488"/>
    </source>
</evidence>
<dbReference type="GO" id="GO:0005886">
    <property type="term" value="C:plasma membrane"/>
    <property type="evidence" value="ECO:0007669"/>
    <property type="project" value="UniProtKB-SubCell"/>
</dbReference>
<evidence type="ECO:0000256" key="3">
    <source>
        <dbReference type="ARBA" id="ARBA00015102"/>
    </source>
</evidence>
<feature type="transmembrane region" description="Helical" evidence="20">
    <location>
        <begin position="397"/>
        <end position="419"/>
    </location>
</feature>
<evidence type="ECO:0000256" key="2">
    <source>
        <dbReference type="ARBA" id="ARBA00006024"/>
    </source>
</evidence>
<evidence type="ECO:0000256" key="15">
    <source>
        <dbReference type="ARBA" id="ARBA00023008"/>
    </source>
</evidence>
<dbReference type="NCBIfam" id="TIGR01494">
    <property type="entry name" value="ATPase_P-type"/>
    <property type="match status" value="1"/>
</dbReference>
<dbReference type="GO" id="GO:0005524">
    <property type="term" value="F:ATP binding"/>
    <property type="evidence" value="ECO:0007669"/>
    <property type="project" value="UniProtKB-UniRule"/>
</dbReference>
<dbReference type="InterPro" id="IPR059000">
    <property type="entry name" value="ATPase_P-type_domA"/>
</dbReference>
<dbReference type="Pfam" id="PF00403">
    <property type="entry name" value="HMA"/>
    <property type="match status" value="2"/>
</dbReference>
<dbReference type="CDD" id="cd02094">
    <property type="entry name" value="P-type_ATPase_Cu-like"/>
    <property type="match status" value="1"/>
</dbReference>
<dbReference type="SUPFAM" id="SSF81653">
    <property type="entry name" value="Calcium ATPase, transduction domain A"/>
    <property type="match status" value="1"/>
</dbReference>
<dbReference type="InterPro" id="IPR027256">
    <property type="entry name" value="P-typ_ATPase_IB"/>
</dbReference>
<dbReference type="PANTHER" id="PTHR43520">
    <property type="entry name" value="ATP7, ISOFORM B"/>
    <property type="match status" value="1"/>
</dbReference>
<dbReference type="Pfam" id="PF00702">
    <property type="entry name" value="Hydrolase"/>
    <property type="match status" value="1"/>
</dbReference>
<dbReference type="InterPro" id="IPR023299">
    <property type="entry name" value="ATPase_P-typ_cyto_dom_N"/>
</dbReference>
<gene>
    <name evidence="23" type="ORF">C2L80_05700</name>
</gene>
<dbReference type="GO" id="GO:0016887">
    <property type="term" value="F:ATP hydrolysis activity"/>
    <property type="evidence" value="ECO:0007669"/>
    <property type="project" value="InterPro"/>
</dbReference>
<feature type="domain" description="HMA" evidence="22">
    <location>
        <begin position="806"/>
        <end position="871"/>
    </location>
</feature>
<dbReference type="InterPro" id="IPR018303">
    <property type="entry name" value="ATPase_P-typ_P_site"/>
</dbReference>
<dbReference type="NCBIfam" id="TIGR01512">
    <property type="entry name" value="ATPase-IB2_Cd"/>
    <property type="match status" value="1"/>
</dbReference>
<dbReference type="InterPro" id="IPR008250">
    <property type="entry name" value="ATPase_P-typ_transduc_dom_A_sf"/>
</dbReference>
<comment type="subcellular location">
    <subcellularLocation>
        <location evidence="1">Cell membrane</location>
        <topology evidence="1">Multi-pass membrane protein</topology>
    </subcellularLocation>
</comment>
<organism evidence="23 24">
    <name type="scientific">Rubneribacter badeniensis</name>
    <dbReference type="NCBI Taxonomy" id="2070688"/>
    <lineage>
        <taxon>Bacteria</taxon>
        <taxon>Bacillati</taxon>
        <taxon>Actinomycetota</taxon>
        <taxon>Coriobacteriia</taxon>
        <taxon>Eggerthellales</taxon>
        <taxon>Eggerthellaceae</taxon>
        <taxon>Rubneribacter</taxon>
    </lineage>
</organism>
<evidence type="ECO:0000256" key="16">
    <source>
        <dbReference type="ARBA" id="ARBA00023065"/>
    </source>
</evidence>
<dbReference type="NCBIfam" id="TIGR01511">
    <property type="entry name" value="ATPase-IB1_Cu"/>
    <property type="match status" value="1"/>
</dbReference>
<keyword evidence="10" id="KW-0187">Copper transport</keyword>
<evidence type="ECO:0000256" key="19">
    <source>
        <dbReference type="ARBA" id="ARBA00033239"/>
    </source>
</evidence>
<evidence type="ECO:0000256" key="8">
    <source>
        <dbReference type="ARBA" id="ARBA00022737"/>
    </source>
</evidence>
<keyword evidence="9 20" id="KW-0547">Nucleotide-binding</keyword>
<dbReference type="Gene3D" id="2.70.150.10">
    <property type="entry name" value="Calcium-transporting ATPase, cytoplasmic transduction domain A"/>
    <property type="match status" value="1"/>
</dbReference>
<dbReference type="RefSeq" id="WP_103262828.1">
    <property type="nucleotide sequence ID" value="NZ_PPEL01000023.1"/>
</dbReference>
<dbReference type="PRINTS" id="PR00119">
    <property type="entry name" value="CATATPASE"/>
</dbReference>
<evidence type="ECO:0000256" key="4">
    <source>
        <dbReference type="ARBA" id="ARBA00022448"/>
    </source>
</evidence>